<proteinExistence type="predicted"/>
<dbReference type="EMBL" id="LR796278">
    <property type="protein sequence ID" value="CAB4133925.1"/>
    <property type="molecule type" value="Genomic_DNA"/>
</dbReference>
<accession>A0A6J5LIB3</accession>
<evidence type="ECO:0000256" key="1">
    <source>
        <dbReference type="SAM" id="MobiDB-lite"/>
    </source>
</evidence>
<organism evidence="2">
    <name type="scientific">uncultured Caudovirales phage</name>
    <dbReference type="NCBI Taxonomy" id="2100421"/>
    <lineage>
        <taxon>Viruses</taxon>
        <taxon>Duplodnaviria</taxon>
        <taxon>Heunggongvirae</taxon>
        <taxon>Uroviricota</taxon>
        <taxon>Caudoviricetes</taxon>
        <taxon>Peduoviridae</taxon>
        <taxon>Maltschvirus</taxon>
        <taxon>Maltschvirus maltsch</taxon>
    </lineage>
</organism>
<feature type="region of interest" description="Disordered" evidence="1">
    <location>
        <begin position="1"/>
        <end position="37"/>
    </location>
</feature>
<evidence type="ECO:0000313" key="2">
    <source>
        <dbReference type="EMBL" id="CAB4133925.1"/>
    </source>
</evidence>
<reference evidence="2" key="1">
    <citation type="submission" date="2020-04" db="EMBL/GenBank/DDBJ databases">
        <authorList>
            <person name="Chiriac C."/>
            <person name="Salcher M."/>
            <person name="Ghai R."/>
            <person name="Kavagutti S V."/>
        </authorList>
    </citation>
    <scope>NUCLEOTIDE SEQUENCE</scope>
</reference>
<protein>
    <submittedName>
        <fullName evidence="2">Uncharacterized protein</fullName>
    </submittedName>
</protein>
<feature type="compositionally biased region" description="Basic and acidic residues" evidence="1">
    <location>
        <begin position="18"/>
        <end position="37"/>
    </location>
</feature>
<name>A0A6J5LIB3_9CAUD</name>
<sequence>MKFISEEEFNQYLGKPANEPKKEPIPDQKDQEWLKSL</sequence>
<gene>
    <name evidence="2" type="ORF">UFOVP265_12</name>
</gene>